<evidence type="ECO:0000256" key="1">
    <source>
        <dbReference type="SAM" id="MobiDB-lite"/>
    </source>
</evidence>
<sequence length="541" mass="60867">MAISALLSRNLRPYLTALVFCFSFSLYVPIHAQQNSEVGANQNASPTTQQSNTTANSTPSQRAMLQQELHNLLAENTRINKEKIQFLEAQSQRVFWTQCLIGFLVLMMLISLFSFWRLHVQHKFQHGIDALTTSLKHFQDSLFSLSFIDTSQLSTVSNISSFHIATPEAENSAPHTNSAFRKTINPNTGTHGDEFSDIRGFFDAWLNVYKPGDPRYEEALAAANKPESPRPWLHMLDGFLQNKDQHGFESISKEIKKFFNVKLHAWQSHSATEKKQLSDYPHVQNKILELWPTDEVVVYLERLLNNSRMSPREGFDLNIFEQLETLFELAQQPNRPRRLPHLKSLGIADFLFHTSPLSKPEVINNSVPSTKPVHTTTTNRTEANLETESKHHSEKTASNLSPTEIINKVASAAPVAYKNPIQEQALQPRSEQAQKQASTKLAPAQSPTQAIEETVAEVINEQSVFAANEVRLQLAHAYIDIADSEGACLLLEDVIQEAVPAQQEQARQLLMQIEKKQARICGNSEEIYFADSSALTAAKKA</sequence>
<organism evidence="3 4">
    <name type="scientific">Undibacterium flavidum</name>
    <dbReference type="NCBI Taxonomy" id="2762297"/>
    <lineage>
        <taxon>Bacteria</taxon>
        <taxon>Pseudomonadati</taxon>
        <taxon>Pseudomonadota</taxon>
        <taxon>Betaproteobacteria</taxon>
        <taxon>Burkholderiales</taxon>
        <taxon>Oxalobacteraceae</taxon>
        <taxon>Undibacterium</taxon>
    </lineage>
</organism>
<name>A0ABR6Y8D1_9BURK</name>
<evidence type="ECO:0000256" key="2">
    <source>
        <dbReference type="SAM" id="Phobius"/>
    </source>
</evidence>
<dbReference type="InterPro" id="IPR020011">
    <property type="entry name" value="FimV_C"/>
</dbReference>
<feature type="transmembrane region" description="Helical" evidence="2">
    <location>
        <begin position="95"/>
        <end position="116"/>
    </location>
</feature>
<dbReference type="RefSeq" id="WP_186940913.1">
    <property type="nucleotide sequence ID" value="NZ_JACOGA010000003.1"/>
</dbReference>
<keyword evidence="2" id="KW-0472">Membrane</keyword>
<keyword evidence="2" id="KW-0812">Transmembrane</keyword>
<feature type="region of interest" description="Disordered" evidence="1">
    <location>
        <begin position="361"/>
        <end position="403"/>
    </location>
</feature>
<dbReference type="Proteomes" id="UP000624279">
    <property type="component" value="Unassembled WGS sequence"/>
</dbReference>
<feature type="compositionally biased region" description="Low complexity" evidence="1">
    <location>
        <begin position="41"/>
        <end position="60"/>
    </location>
</feature>
<evidence type="ECO:0000313" key="4">
    <source>
        <dbReference type="Proteomes" id="UP000624279"/>
    </source>
</evidence>
<evidence type="ECO:0000313" key="3">
    <source>
        <dbReference type="EMBL" id="MBC3872878.1"/>
    </source>
</evidence>
<feature type="compositionally biased region" description="Polar residues" evidence="1">
    <location>
        <begin position="363"/>
        <end position="386"/>
    </location>
</feature>
<comment type="caution">
    <text evidence="3">The sequence shown here is derived from an EMBL/GenBank/DDBJ whole genome shotgun (WGS) entry which is preliminary data.</text>
</comment>
<dbReference type="InterPro" id="IPR038440">
    <property type="entry name" value="FimV_C_sf"/>
</dbReference>
<keyword evidence="2" id="KW-1133">Transmembrane helix</keyword>
<dbReference type="EMBL" id="JACOGA010000003">
    <property type="protein sequence ID" value="MBC3872878.1"/>
    <property type="molecule type" value="Genomic_DNA"/>
</dbReference>
<protein>
    <submittedName>
        <fullName evidence="3">Uncharacterized protein</fullName>
    </submittedName>
</protein>
<reference evidence="3 4" key="1">
    <citation type="submission" date="2020-08" db="EMBL/GenBank/DDBJ databases">
        <title>Novel species isolated from subtropical streams in China.</title>
        <authorList>
            <person name="Lu H."/>
        </authorList>
    </citation>
    <scope>NUCLEOTIDE SEQUENCE [LARGE SCALE GENOMIC DNA]</scope>
    <source>
        <strain evidence="3 4">LX15W</strain>
    </source>
</reference>
<keyword evidence="4" id="KW-1185">Reference proteome</keyword>
<dbReference type="NCBIfam" id="TIGR03504">
    <property type="entry name" value="FimV_Cterm"/>
    <property type="match status" value="1"/>
</dbReference>
<feature type="region of interest" description="Disordered" evidence="1">
    <location>
        <begin position="39"/>
        <end position="60"/>
    </location>
</feature>
<feature type="region of interest" description="Disordered" evidence="1">
    <location>
        <begin position="425"/>
        <end position="446"/>
    </location>
</feature>
<dbReference type="Gene3D" id="1.20.58.2200">
    <property type="match status" value="1"/>
</dbReference>
<gene>
    <name evidence="3" type="ORF">H8K55_04695</name>
</gene>
<accession>A0ABR6Y8D1</accession>
<proteinExistence type="predicted"/>